<dbReference type="EMBL" id="CP069103">
    <property type="protein sequence ID" value="QSS51247.1"/>
    <property type="molecule type" value="Genomic_DNA"/>
</dbReference>
<name>A0A8A1LHK1_AJEC8</name>
<accession>A0A8A1LHK1</accession>
<dbReference type="AlphaFoldDB" id="A0A8A1LHK1"/>
<gene>
    <name evidence="1" type="ORF">I7I53_06513</name>
</gene>
<proteinExistence type="predicted"/>
<organism evidence="1 2">
    <name type="scientific">Ajellomyces capsulatus (strain H88)</name>
    <name type="common">Darling's disease fungus</name>
    <name type="synonym">Histoplasma capsulatum</name>
    <dbReference type="NCBI Taxonomy" id="544711"/>
    <lineage>
        <taxon>Eukaryota</taxon>
        <taxon>Fungi</taxon>
        <taxon>Dikarya</taxon>
        <taxon>Ascomycota</taxon>
        <taxon>Pezizomycotina</taxon>
        <taxon>Eurotiomycetes</taxon>
        <taxon>Eurotiomycetidae</taxon>
        <taxon>Onygenales</taxon>
        <taxon>Ajellomycetaceae</taxon>
        <taxon>Histoplasma</taxon>
    </lineage>
</organism>
<reference evidence="1" key="1">
    <citation type="submission" date="2021-01" db="EMBL/GenBank/DDBJ databases">
        <title>Chromosome-level genome assembly of a human fungal pathogen reveals clustering of transcriptionally co-regulated genes.</title>
        <authorList>
            <person name="Voorhies M."/>
            <person name="Cohen S."/>
            <person name="Shea T.P."/>
            <person name="Petrus S."/>
            <person name="Munoz J.F."/>
            <person name="Poplawski S."/>
            <person name="Goldman W.E."/>
            <person name="Michael T."/>
            <person name="Cuomo C.A."/>
            <person name="Sil A."/>
            <person name="Beyhan S."/>
        </authorList>
    </citation>
    <scope>NUCLEOTIDE SEQUENCE</scope>
    <source>
        <strain evidence="1">H88</strain>
    </source>
</reference>
<evidence type="ECO:0000313" key="1">
    <source>
        <dbReference type="EMBL" id="QSS51247.1"/>
    </source>
</evidence>
<protein>
    <submittedName>
        <fullName evidence="1">Uncharacterized protein</fullName>
    </submittedName>
</protein>
<dbReference type="VEuPathDB" id="FungiDB:I7I53_06513"/>
<sequence>MTFSWFNVPCLTSLELGNNLAKHRAVLHPGPRHHIAVACRSPVKLRHRSMHQSFQTRLNSTC</sequence>
<evidence type="ECO:0000313" key="2">
    <source>
        <dbReference type="Proteomes" id="UP000663419"/>
    </source>
</evidence>
<dbReference type="Proteomes" id="UP000663419">
    <property type="component" value="Chromosome 2"/>
</dbReference>